<dbReference type="EMBL" id="CM056742">
    <property type="protein sequence ID" value="KAJ8680720.1"/>
    <property type="molecule type" value="Genomic_DNA"/>
</dbReference>
<accession>A0ACC2PBC8</accession>
<evidence type="ECO:0000313" key="1">
    <source>
        <dbReference type="EMBL" id="KAJ8680720.1"/>
    </source>
</evidence>
<gene>
    <name evidence="1" type="ORF">QAD02_016507</name>
</gene>
<proteinExistence type="predicted"/>
<keyword evidence="2" id="KW-1185">Reference proteome</keyword>
<sequence length="148" mass="17014">MKNGTEYKFIPFQVHFYVFDKKDAYWLIWLHIDVATCVGMIIISGFNGMQIILTREICGLFDVLSFCSLVEETYDLVNLITELGIVVLLAMMYYYLRYASAHIMKRGANCLLIVGVNATLFLMNWVGQEVSNYSEKIFDSAYVFIAVD</sequence>
<organism evidence="1 2">
    <name type="scientific">Eretmocerus hayati</name>
    <dbReference type="NCBI Taxonomy" id="131215"/>
    <lineage>
        <taxon>Eukaryota</taxon>
        <taxon>Metazoa</taxon>
        <taxon>Ecdysozoa</taxon>
        <taxon>Arthropoda</taxon>
        <taxon>Hexapoda</taxon>
        <taxon>Insecta</taxon>
        <taxon>Pterygota</taxon>
        <taxon>Neoptera</taxon>
        <taxon>Endopterygota</taxon>
        <taxon>Hymenoptera</taxon>
        <taxon>Apocrita</taxon>
        <taxon>Proctotrupomorpha</taxon>
        <taxon>Chalcidoidea</taxon>
        <taxon>Aphelinidae</taxon>
        <taxon>Aphelininae</taxon>
        <taxon>Eretmocerus</taxon>
    </lineage>
</organism>
<evidence type="ECO:0000313" key="2">
    <source>
        <dbReference type="Proteomes" id="UP001239111"/>
    </source>
</evidence>
<protein>
    <submittedName>
        <fullName evidence="1">Uncharacterized protein</fullName>
    </submittedName>
</protein>
<name>A0ACC2PBC8_9HYME</name>
<reference evidence="1" key="1">
    <citation type="submission" date="2023-04" db="EMBL/GenBank/DDBJ databases">
        <title>A chromosome-level genome assembly of the parasitoid wasp Eretmocerus hayati.</title>
        <authorList>
            <person name="Zhong Y."/>
            <person name="Liu S."/>
            <person name="Liu Y."/>
        </authorList>
    </citation>
    <scope>NUCLEOTIDE SEQUENCE</scope>
    <source>
        <strain evidence="1">ZJU_SS_LIU_2023</strain>
    </source>
</reference>
<dbReference type="Proteomes" id="UP001239111">
    <property type="component" value="Chromosome 2"/>
</dbReference>
<comment type="caution">
    <text evidence="1">The sequence shown here is derived from an EMBL/GenBank/DDBJ whole genome shotgun (WGS) entry which is preliminary data.</text>
</comment>